<dbReference type="SUPFAM" id="SSF47598">
    <property type="entry name" value="Ribbon-helix-helix"/>
    <property type="match status" value="1"/>
</dbReference>
<organism evidence="2 3">
    <name type="scientific">Candidatus Gottesmanbacteria bacterium RIFCSPHIGHO2_02_FULL_39_14</name>
    <dbReference type="NCBI Taxonomy" id="1798383"/>
    <lineage>
        <taxon>Bacteria</taxon>
        <taxon>Candidatus Gottesmaniibacteriota</taxon>
    </lineage>
</organism>
<dbReference type="GO" id="GO:0006355">
    <property type="term" value="P:regulation of DNA-templated transcription"/>
    <property type="evidence" value="ECO:0007669"/>
    <property type="project" value="InterPro"/>
</dbReference>
<dbReference type="STRING" id="1798383.A3D78_03270"/>
<evidence type="ECO:0000259" key="1">
    <source>
        <dbReference type="Pfam" id="PF01402"/>
    </source>
</evidence>
<evidence type="ECO:0000313" key="3">
    <source>
        <dbReference type="Proteomes" id="UP000176253"/>
    </source>
</evidence>
<gene>
    <name evidence="2" type="ORF">A3D78_03270</name>
</gene>
<dbReference type="Gene3D" id="1.10.1220.10">
    <property type="entry name" value="Met repressor-like"/>
    <property type="match status" value="1"/>
</dbReference>
<accession>A0A1F5ZU07</accession>
<dbReference type="InterPro" id="IPR013321">
    <property type="entry name" value="Arc_rbn_hlx_hlx"/>
</dbReference>
<dbReference type="InterPro" id="IPR002145">
    <property type="entry name" value="CopG"/>
</dbReference>
<evidence type="ECO:0000313" key="2">
    <source>
        <dbReference type="EMBL" id="OGG15950.1"/>
    </source>
</evidence>
<feature type="domain" description="Ribbon-helix-helix protein CopG" evidence="1">
    <location>
        <begin position="6"/>
        <end position="43"/>
    </location>
</feature>
<dbReference type="Pfam" id="PF01402">
    <property type="entry name" value="RHH_1"/>
    <property type="match status" value="1"/>
</dbReference>
<comment type="caution">
    <text evidence="2">The sequence shown here is derived from an EMBL/GenBank/DDBJ whole genome shotgun (WGS) entry which is preliminary data.</text>
</comment>
<protein>
    <recommendedName>
        <fullName evidence="1">Ribbon-helix-helix protein CopG domain-containing protein</fullName>
    </recommendedName>
</protein>
<dbReference type="InterPro" id="IPR010985">
    <property type="entry name" value="Ribbon_hlx_hlx"/>
</dbReference>
<reference evidence="2 3" key="1">
    <citation type="journal article" date="2016" name="Nat. Commun.">
        <title>Thousands of microbial genomes shed light on interconnected biogeochemical processes in an aquifer system.</title>
        <authorList>
            <person name="Anantharaman K."/>
            <person name="Brown C.T."/>
            <person name="Hug L.A."/>
            <person name="Sharon I."/>
            <person name="Castelle C.J."/>
            <person name="Probst A.J."/>
            <person name="Thomas B.C."/>
            <person name="Singh A."/>
            <person name="Wilkins M.J."/>
            <person name="Karaoz U."/>
            <person name="Brodie E.L."/>
            <person name="Williams K.H."/>
            <person name="Hubbard S.S."/>
            <person name="Banfield J.F."/>
        </authorList>
    </citation>
    <scope>NUCLEOTIDE SEQUENCE [LARGE SCALE GENOMIC DNA]</scope>
</reference>
<dbReference type="AlphaFoldDB" id="A0A1F5ZU07"/>
<name>A0A1F5ZU07_9BACT</name>
<dbReference type="EMBL" id="MFJM01000062">
    <property type="protein sequence ID" value="OGG15950.1"/>
    <property type="molecule type" value="Genomic_DNA"/>
</dbReference>
<proteinExistence type="predicted"/>
<sequence>MQTQTLNIALPKELVKQVDKVAAKEFRNRSELIREVLRIYLEDKNEWEEIFRLGEITMKRIGIKSEKDIDKIVLEYRHGRRKIKSTP</sequence>
<dbReference type="CDD" id="cd22231">
    <property type="entry name" value="RHH_NikR_HicB-like"/>
    <property type="match status" value="1"/>
</dbReference>
<dbReference type="Proteomes" id="UP000176253">
    <property type="component" value="Unassembled WGS sequence"/>
</dbReference>